<sequence>MKRNSIYAVIISCLLWAQQGSALTLSLSPNSQIIAPSGIATVDLVASDLGNFVAPTVGAFSIEILFDESIIAFDSVEYGALLGNPMNLFETDIITTVNPDSVELDEFSFLADFELDALQPETFTLATLTFSGLLSGVSFLDFGFIDVSDAVGFTLTPSSLTPSEITVTAVPLP</sequence>
<dbReference type="CDD" id="cd08547">
    <property type="entry name" value="Type_II_cohesin"/>
    <property type="match status" value="1"/>
</dbReference>
<dbReference type="AlphaFoldDB" id="A0A3B0WIN4"/>
<dbReference type="GO" id="GO:0030246">
    <property type="term" value="F:carbohydrate binding"/>
    <property type="evidence" value="ECO:0007669"/>
    <property type="project" value="InterPro"/>
</dbReference>
<dbReference type="Gene3D" id="2.60.40.680">
    <property type="match status" value="1"/>
</dbReference>
<evidence type="ECO:0000313" key="1">
    <source>
        <dbReference type="EMBL" id="VAW55191.1"/>
    </source>
</evidence>
<organism evidence="1">
    <name type="scientific">hydrothermal vent metagenome</name>
    <dbReference type="NCBI Taxonomy" id="652676"/>
    <lineage>
        <taxon>unclassified sequences</taxon>
        <taxon>metagenomes</taxon>
        <taxon>ecological metagenomes</taxon>
    </lineage>
</organism>
<evidence type="ECO:0008006" key="2">
    <source>
        <dbReference type="Google" id="ProtNLM"/>
    </source>
</evidence>
<dbReference type="SUPFAM" id="SSF49384">
    <property type="entry name" value="Carbohydrate-binding domain"/>
    <property type="match status" value="1"/>
</dbReference>
<dbReference type="EMBL" id="UOFD01000086">
    <property type="protein sequence ID" value="VAW55191.1"/>
    <property type="molecule type" value="Genomic_DNA"/>
</dbReference>
<dbReference type="InterPro" id="IPR008965">
    <property type="entry name" value="CBM2/CBM3_carb-bd_dom_sf"/>
</dbReference>
<accession>A0A3B0WIN4</accession>
<gene>
    <name evidence="1" type="ORF">MNBD_GAMMA06-21</name>
</gene>
<proteinExistence type="predicted"/>
<name>A0A3B0WIN4_9ZZZZ</name>
<protein>
    <recommendedName>
        <fullName evidence="2">Cohesin domain-containing protein</fullName>
    </recommendedName>
</protein>
<reference evidence="1" key="1">
    <citation type="submission" date="2018-06" db="EMBL/GenBank/DDBJ databases">
        <authorList>
            <person name="Zhirakovskaya E."/>
        </authorList>
    </citation>
    <scope>NUCLEOTIDE SEQUENCE</scope>
</reference>
<feature type="non-terminal residue" evidence="1">
    <location>
        <position position="173"/>
    </location>
</feature>